<accession>A0A559IYX0</accession>
<dbReference type="InterPro" id="IPR010994">
    <property type="entry name" value="RuvA_2-like"/>
</dbReference>
<dbReference type="SUPFAM" id="SSF89550">
    <property type="entry name" value="PHP domain-like"/>
    <property type="match status" value="1"/>
</dbReference>
<evidence type="ECO:0000313" key="1">
    <source>
        <dbReference type="EMBL" id="TVX92825.1"/>
    </source>
</evidence>
<dbReference type="Pfam" id="PF13263">
    <property type="entry name" value="PHP_C"/>
    <property type="match status" value="1"/>
</dbReference>
<sequence>MSPNLNTYYADLHVHIGATSEGRPVKISASRNLTFEAIAREAADRKGIDLIGIIDAQSPGVLADIDRLIAQGEMEELPQGGIRYKNTTILLGSEIEIKPSGKGTAHVLCYMPSLEAMKRFSQWMSAHMRNIHLSTQRIYVEAEQLQQEVAAYGGVFVPAHIFTPHKSIYGSCTDRMEEVLDMQLIDAVEVGLSADRDMAARISELDSFPLLTNSDAHSLSKIGREYNAFAMAEPNFAEWCKVLRKQEGRSIVSNYGLNPRLGKYHRTTCGNGHFLLEGNHSSGEHLSHPCPTCGSKVVVGGVYDRIASIADRGVEAAVRPDQTPYVHQVPLEYLPGVGPSTMRKMLQQFGTEMNILHRASMDDLRAVVGDKIASLIHAARTGTLELRSGGGGTYGGVMNKQD</sequence>
<name>A0A559IYX0_9BACL</name>
<gene>
    <name evidence="1" type="ORF">FPZ44_07010</name>
</gene>
<dbReference type="OrthoDB" id="9810135at2"/>
<proteinExistence type="predicted"/>
<protein>
    <submittedName>
        <fullName evidence="1">TIGR00375 family protein</fullName>
    </submittedName>
</protein>
<dbReference type="EMBL" id="VNJK01000001">
    <property type="protein sequence ID" value="TVX92825.1"/>
    <property type="molecule type" value="Genomic_DNA"/>
</dbReference>
<dbReference type="Gene3D" id="3.20.20.140">
    <property type="entry name" value="Metal-dependent hydrolases"/>
    <property type="match status" value="1"/>
</dbReference>
<keyword evidence="2" id="KW-1185">Reference proteome</keyword>
<organism evidence="1 2">
    <name type="scientific">Paenibacillus agilis</name>
    <dbReference type="NCBI Taxonomy" id="3020863"/>
    <lineage>
        <taxon>Bacteria</taxon>
        <taxon>Bacillati</taxon>
        <taxon>Bacillota</taxon>
        <taxon>Bacilli</taxon>
        <taxon>Bacillales</taxon>
        <taxon>Paenibacillaceae</taxon>
        <taxon>Paenibacillus</taxon>
    </lineage>
</organism>
<dbReference type="Proteomes" id="UP000318102">
    <property type="component" value="Unassembled WGS sequence"/>
</dbReference>
<evidence type="ECO:0000313" key="2">
    <source>
        <dbReference type="Proteomes" id="UP000318102"/>
    </source>
</evidence>
<comment type="caution">
    <text evidence="1">The sequence shown here is derived from an EMBL/GenBank/DDBJ whole genome shotgun (WGS) entry which is preliminary data.</text>
</comment>
<reference evidence="1 2" key="1">
    <citation type="submission" date="2019-07" db="EMBL/GenBank/DDBJ databases">
        <authorList>
            <person name="Kim J."/>
        </authorList>
    </citation>
    <scope>NUCLEOTIDE SEQUENCE [LARGE SCALE GENOMIC DNA]</scope>
    <source>
        <strain evidence="1 2">N4</strain>
    </source>
</reference>
<dbReference type="CDD" id="cd19067">
    <property type="entry name" value="PfuEndoQ-like"/>
    <property type="match status" value="1"/>
</dbReference>
<dbReference type="RefSeq" id="WP_144991722.1">
    <property type="nucleotide sequence ID" value="NZ_VNJK01000001.1"/>
</dbReference>
<dbReference type="PANTHER" id="PTHR40084">
    <property type="entry name" value="PHOSPHOHYDROLASE, PHP FAMILY"/>
    <property type="match status" value="1"/>
</dbReference>
<dbReference type="AlphaFoldDB" id="A0A559IYX0"/>
<dbReference type="Gene3D" id="1.10.150.20">
    <property type="entry name" value="5' to 3' exonuclease, C-terminal subdomain"/>
    <property type="match status" value="1"/>
</dbReference>
<dbReference type="SUPFAM" id="SSF47781">
    <property type="entry name" value="RuvA domain 2-like"/>
    <property type="match status" value="1"/>
</dbReference>
<dbReference type="InterPro" id="IPR016195">
    <property type="entry name" value="Pol/histidinol_Pase-like"/>
</dbReference>
<dbReference type="PANTHER" id="PTHR40084:SF1">
    <property type="entry name" value="PHOSPHOTRANSFERASE"/>
    <property type="match status" value="1"/>
</dbReference>